<protein>
    <submittedName>
        <fullName evidence="1">Uncharacterized protein</fullName>
    </submittedName>
</protein>
<accession>A0ABU0FXP0</accession>
<gene>
    <name evidence="1" type="ORF">J2S25_002920</name>
</gene>
<proteinExistence type="predicted"/>
<sequence>MKLILILGVTVTFLTAIFTSGYDDKPGITKK</sequence>
<evidence type="ECO:0000313" key="1">
    <source>
        <dbReference type="EMBL" id="MDQ0414710.1"/>
    </source>
</evidence>
<comment type="caution">
    <text evidence="1">The sequence shown here is derived from an EMBL/GenBank/DDBJ whole genome shotgun (WGS) entry which is preliminary data.</text>
</comment>
<keyword evidence="2" id="KW-1185">Reference proteome</keyword>
<dbReference type="EMBL" id="JAUSUN010000019">
    <property type="protein sequence ID" value="MDQ0414710.1"/>
    <property type="molecule type" value="Genomic_DNA"/>
</dbReference>
<reference evidence="1 2" key="1">
    <citation type="submission" date="2023-07" db="EMBL/GenBank/DDBJ databases">
        <title>Genomic Encyclopedia of Type Strains, Phase IV (KMG-IV): sequencing the most valuable type-strain genomes for metagenomic binning, comparative biology and taxonomic classification.</title>
        <authorList>
            <person name="Goeker M."/>
        </authorList>
    </citation>
    <scope>NUCLEOTIDE SEQUENCE [LARGE SCALE GENOMIC DNA]</scope>
    <source>
        <strain evidence="1 2">DSM 19598</strain>
    </source>
</reference>
<dbReference type="Proteomes" id="UP001242313">
    <property type="component" value="Unassembled WGS sequence"/>
</dbReference>
<evidence type="ECO:0000313" key="2">
    <source>
        <dbReference type="Proteomes" id="UP001242313"/>
    </source>
</evidence>
<organism evidence="1 2">
    <name type="scientific">Mesobacillus stamsii</name>
    <dbReference type="NCBI Taxonomy" id="225347"/>
    <lineage>
        <taxon>Bacteria</taxon>
        <taxon>Bacillati</taxon>
        <taxon>Bacillota</taxon>
        <taxon>Bacilli</taxon>
        <taxon>Bacillales</taxon>
        <taxon>Bacillaceae</taxon>
        <taxon>Mesobacillus</taxon>
    </lineage>
</organism>
<name>A0ABU0FXP0_9BACI</name>